<evidence type="ECO:0000256" key="2">
    <source>
        <dbReference type="SAM" id="SignalP"/>
    </source>
</evidence>
<keyword evidence="1" id="KW-1133">Transmembrane helix</keyword>
<keyword evidence="1" id="KW-0472">Membrane</keyword>
<sequence>MAPVAIAMVLCAWLGMNNAEVPLAPEIVPSMAFGILTSTTMMLKQPMCYFDNVVGLPCSPNQCEVWLVVARGNGVQKFESEKTSRDILSRSPYPDAFLDDMSPNFFITKVGVQNSFLCADLPGLRYFRVGAEGRCYSTNCNGVLPTGTTVRVKYILVDPSTETIESDSRWSRPITLLTPKSSSSIVESSWKRSGSMVVITVLLSCCMAVLVVLLAALLLLDWSDFPGGPADNLEPPHLNHVQGIRRYNTHNLNNSEYYSNVRI</sequence>
<evidence type="ECO:0000256" key="1">
    <source>
        <dbReference type="SAM" id="Phobius"/>
    </source>
</evidence>
<dbReference type="PANTHER" id="PTHR15446">
    <property type="entry name" value="UROPLAKIN III"/>
    <property type="match status" value="1"/>
</dbReference>
<evidence type="ECO:0000313" key="4">
    <source>
        <dbReference type="Proteomes" id="UP000824540"/>
    </source>
</evidence>
<organism evidence="3 4">
    <name type="scientific">Albula glossodonta</name>
    <name type="common">roundjaw bonefish</name>
    <dbReference type="NCBI Taxonomy" id="121402"/>
    <lineage>
        <taxon>Eukaryota</taxon>
        <taxon>Metazoa</taxon>
        <taxon>Chordata</taxon>
        <taxon>Craniata</taxon>
        <taxon>Vertebrata</taxon>
        <taxon>Euteleostomi</taxon>
        <taxon>Actinopterygii</taxon>
        <taxon>Neopterygii</taxon>
        <taxon>Teleostei</taxon>
        <taxon>Albuliformes</taxon>
        <taxon>Albulidae</taxon>
        <taxon>Albula</taxon>
    </lineage>
</organism>
<evidence type="ECO:0000313" key="3">
    <source>
        <dbReference type="EMBL" id="KAG9341445.1"/>
    </source>
</evidence>
<dbReference type="Pfam" id="PF07353">
    <property type="entry name" value="Uroplakin_II"/>
    <property type="match status" value="1"/>
</dbReference>
<dbReference type="InterPro" id="IPR009952">
    <property type="entry name" value="Uroplakin-2"/>
</dbReference>
<feature type="signal peptide" evidence="2">
    <location>
        <begin position="1"/>
        <end position="19"/>
    </location>
</feature>
<dbReference type="EMBL" id="JAFBMS010000035">
    <property type="protein sequence ID" value="KAG9341445.1"/>
    <property type="molecule type" value="Genomic_DNA"/>
</dbReference>
<name>A0A8T2NM59_9TELE</name>
<proteinExistence type="predicted"/>
<reference evidence="3" key="1">
    <citation type="thesis" date="2021" institute="BYU ScholarsArchive" country="Provo, UT, USA">
        <title>Applications of and Algorithms for Genome Assembly and Genomic Analyses with an Emphasis on Marine Teleosts.</title>
        <authorList>
            <person name="Pickett B.D."/>
        </authorList>
    </citation>
    <scope>NUCLEOTIDE SEQUENCE</scope>
    <source>
        <strain evidence="3">HI-2016</strain>
    </source>
</reference>
<dbReference type="PANTHER" id="PTHR15446:SF2">
    <property type="entry name" value="UROPLAKIN-3B-LIKE PROTEIN 1-RELATED"/>
    <property type="match status" value="1"/>
</dbReference>
<comment type="caution">
    <text evidence="3">The sequence shown here is derived from an EMBL/GenBank/DDBJ whole genome shotgun (WGS) entry which is preliminary data.</text>
</comment>
<feature type="transmembrane region" description="Helical" evidence="1">
    <location>
        <begin position="196"/>
        <end position="220"/>
    </location>
</feature>
<feature type="chain" id="PRO_5035831517" evidence="2">
    <location>
        <begin position="20"/>
        <end position="263"/>
    </location>
</feature>
<keyword evidence="4" id="KW-1185">Reference proteome</keyword>
<protein>
    <submittedName>
        <fullName evidence="3">Uncharacterized protein</fullName>
    </submittedName>
</protein>
<dbReference type="Proteomes" id="UP000824540">
    <property type="component" value="Unassembled WGS sequence"/>
</dbReference>
<dbReference type="GO" id="GO:0016020">
    <property type="term" value="C:membrane"/>
    <property type="evidence" value="ECO:0007669"/>
    <property type="project" value="TreeGrafter"/>
</dbReference>
<accession>A0A8T2NM59</accession>
<keyword evidence="2" id="KW-0732">Signal</keyword>
<dbReference type="OrthoDB" id="9945328at2759"/>
<dbReference type="InterPro" id="IPR024831">
    <property type="entry name" value="Uroplakin-3"/>
</dbReference>
<keyword evidence="1" id="KW-0812">Transmembrane</keyword>
<dbReference type="AlphaFoldDB" id="A0A8T2NM59"/>
<gene>
    <name evidence="3" type="ORF">JZ751_019255</name>
</gene>